<keyword evidence="1" id="KW-0560">Oxidoreductase</keyword>
<evidence type="ECO:0000313" key="4">
    <source>
        <dbReference type="EMBL" id="CAH1132539.1"/>
    </source>
</evidence>
<keyword evidence="3" id="KW-0472">Membrane</keyword>
<dbReference type="InterPro" id="IPR036291">
    <property type="entry name" value="NAD(P)-bd_dom_sf"/>
</dbReference>
<protein>
    <recommendedName>
        <fullName evidence="6">Dehydrogenase/reductase SDR family member 7</fullName>
    </recommendedName>
</protein>
<keyword evidence="5" id="KW-1185">Reference proteome</keyword>
<dbReference type="InterPro" id="IPR053011">
    <property type="entry name" value="SDR_family_member_7"/>
</dbReference>
<dbReference type="Gene3D" id="3.40.50.720">
    <property type="entry name" value="NAD(P)-binding Rossmann-like Domain"/>
    <property type="match status" value="1"/>
</dbReference>
<evidence type="ECO:0000256" key="1">
    <source>
        <dbReference type="ARBA" id="ARBA00023002"/>
    </source>
</evidence>
<keyword evidence="3" id="KW-1133">Transmembrane helix</keyword>
<gene>
    <name evidence="4" type="ORF">CEUTPL_LOCUS11044</name>
</gene>
<dbReference type="PRINTS" id="PR00080">
    <property type="entry name" value="SDRFAMILY"/>
</dbReference>
<dbReference type="OrthoDB" id="47007at2759"/>
<dbReference type="InterPro" id="IPR002347">
    <property type="entry name" value="SDR_fam"/>
</dbReference>
<keyword evidence="3" id="KW-0812">Transmembrane</keyword>
<dbReference type="Pfam" id="PF00106">
    <property type="entry name" value="adh_short"/>
    <property type="match status" value="1"/>
</dbReference>
<dbReference type="PRINTS" id="PR00081">
    <property type="entry name" value="GDHRDH"/>
</dbReference>
<dbReference type="PROSITE" id="PS00061">
    <property type="entry name" value="ADH_SHORT"/>
    <property type="match status" value="1"/>
</dbReference>
<organism evidence="4 5">
    <name type="scientific">Ceutorhynchus assimilis</name>
    <name type="common">cabbage seed weevil</name>
    <dbReference type="NCBI Taxonomy" id="467358"/>
    <lineage>
        <taxon>Eukaryota</taxon>
        <taxon>Metazoa</taxon>
        <taxon>Ecdysozoa</taxon>
        <taxon>Arthropoda</taxon>
        <taxon>Hexapoda</taxon>
        <taxon>Insecta</taxon>
        <taxon>Pterygota</taxon>
        <taxon>Neoptera</taxon>
        <taxon>Endopterygota</taxon>
        <taxon>Coleoptera</taxon>
        <taxon>Polyphaga</taxon>
        <taxon>Cucujiformia</taxon>
        <taxon>Curculionidae</taxon>
        <taxon>Ceutorhynchinae</taxon>
        <taxon>Ceutorhynchus</taxon>
    </lineage>
</organism>
<evidence type="ECO:0008006" key="6">
    <source>
        <dbReference type="Google" id="ProtNLM"/>
    </source>
</evidence>
<dbReference type="SUPFAM" id="SSF51735">
    <property type="entry name" value="NAD(P)-binding Rossmann-fold domains"/>
    <property type="match status" value="1"/>
</dbReference>
<evidence type="ECO:0000256" key="3">
    <source>
        <dbReference type="SAM" id="Phobius"/>
    </source>
</evidence>
<evidence type="ECO:0000256" key="2">
    <source>
        <dbReference type="RuleBase" id="RU000363"/>
    </source>
</evidence>
<name>A0A9P0DNJ5_9CUCU</name>
<reference evidence="4" key="1">
    <citation type="submission" date="2022-01" db="EMBL/GenBank/DDBJ databases">
        <authorList>
            <person name="King R."/>
        </authorList>
    </citation>
    <scope>NUCLEOTIDE SEQUENCE</scope>
</reference>
<dbReference type="PANTHER" id="PTHR44269">
    <property type="entry name" value="DEHYDROGENASE/REDUCTASE SDR FAMILY MEMBER 7-RELATED"/>
    <property type="match status" value="1"/>
</dbReference>
<dbReference type="PANTHER" id="PTHR44269:SF1">
    <property type="entry name" value="DEHYDROGENASE_REDUCTASE SDR FAMILY MEMBER 7"/>
    <property type="match status" value="1"/>
</dbReference>
<accession>A0A9P0DNJ5</accession>
<proteinExistence type="inferred from homology"/>
<comment type="similarity">
    <text evidence="2">Belongs to the short-chain dehydrogenases/reductases (SDR) family.</text>
</comment>
<feature type="transmembrane region" description="Helical" evidence="3">
    <location>
        <begin position="12"/>
        <end position="41"/>
    </location>
</feature>
<dbReference type="Proteomes" id="UP001152799">
    <property type="component" value="Chromosome 6"/>
</dbReference>
<dbReference type="GO" id="GO:0016491">
    <property type="term" value="F:oxidoreductase activity"/>
    <property type="evidence" value="ECO:0007669"/>
    <property type="project" value="UniProtKB-KW"/>
</dbReference>
<dbReference type="InterPro" id="IPR020904">
    <property type="entry name" value="Sc_DH/Rdtase_CS"/>
</dbReference>
<sequence>MSFSTVMNGFLSTIGAAVIVYGGFYVLSVTIFDCDVLLGFLEKFGKSPRRLKGKVVFITGASSGIGEHTAYALAKVGAKLVLTARRNLELQRVKQQCIAVSKGLLEDKDVLVIPMDVLDLSSHKMHFQHAVRHFGHVDILINNAGRSQRALWDSTDLAVDKQLFDLNVFSVLNLTRTALEHFNKRRQGHVAVVSSLAGVIGVPFSGTYTGSKHAIHGYFNSLRNEKLTSNIHVTLLCPGPTFTNFLNEAFTEKDGEKFHGSTQPTDKRMTSERCGYLNTVAIVNKVNEAWIGIFPTIPMTYVAVYFPILYNLAVKIIGPNKIFKFRDSKEFQASESPNKID</sequence>
<evidence type="ECO:0000313" key="5">
    <source>
        <dbReference type="Proteomes" id="UP001152799"/>
    </source>
</evidence>
<dbReference type="EMBL" id="OU892282">
    <property type="protein sequence ID" value="CAH1132539.1"/>
    <property type="molecule type" value="Genomic_DNA"/>
</dbReference>
<dbReference type="AlphaFoldDB" id="A0A9P0DNJ5"/>